<name>A0A4Y6Q458_PERCE</name>
<accession>A0A4Y6Q458</accession>
<feature type="compositionally biased region" description="Basic residues" evidence="1">
    <location>
        <begin position="44"/>
        <end position="61"/>
    </location>
</feature>
<sequence length="101" mass="11529">MRARRRSPPSRGLHCRRHPHLQGAQHCQAARPCRPLAGAFRSRLLSRRPSPRRLPKPRRRPLLASGCFRPPPAPRPARGKSHRARPGTVELSTRRMLPEAF</sequence>
<protein>
    <submittedName>
        <fullName evidence="2">Uncharacterized protein</fullName>
    </submittedName>
</protein>
<evidence type="ECO:0000256" key="1">
    <source>
        <dbReference type="SAM" id="MobiDB-lite"/>
    </source>
</evidence>
<accession>A0A5B8YGC2</accession>
<feature type="region of interest" description="Disordered" evidence="1">
    <location>
        <begin position="1"/>
        <end position="20"/>
    </location>
</feature>
<evidence type="ECO:0000313" key="2">
    <source>
        <dbReference type="EMBL" id="QDG54937.1"/>
    </source>
</evidence>
<keyword evidence="3" id="KW-1185">Reference proteome</keyword>
<feature type="compositionally biased region" description="Basic and acidic residues" evidence="1">
    <location>
        <begin position="92"/>
        <end position="101"/>
    </location>
</feature>
<dbReference type="AlphaFoldDB" id="A0A4Y6Q458"/>
<dbReference type="Proteomes" id="UP000315995">
    <property type="component" value="Chromosome"/>
</dbReference>
<reference evidence="2 3" key="1">
    <citation type="submission" date="2019-06" db="EMBL/GenBank/DDBJ databases">
        <title>Persicimonas caeni gen. nov., sp. nov., a predatory bacterium isolated from solar saltern.</title>
        <authorList>
            <person name="Wang S."/>
        </authorList>
    </citation>
    <scope>NUCLEOTIDE SEQUENCE [LARGE SCALE GENOMIC DNA]</scope>
    <source>
        <strain evidence="2 3">YN101</strain>
    </source>
</reference>
<dbReference type="EMBL" id="CP041186">
    <property type="protein sequence ID" value="QDG54937.1"/>
    <property type="molecule type" value="Genomic_DNA"/>
</dbReference>
<organism evidence="2 3">
    <name type="scientific">Persicimonas caeni</name>
    <dbReference type="NCBI Taxonomy" id="2292766"/>
    <lineage>
        <taxon>Bacteria</taxon>
        <taxon>Deltaproteobacteria</taxon>
        <taxon>Bradymonadales</taxon>
        <taxon>Bradymonadaceae</taxon>
        <taxon>Persicimonas</taxon>
    </lineage>
</organism>
<proteinExistence type="predicted"/>
<evidence type="ECO:0000313" key="3">
    <source>
        <dbReference type="Proteomes" id="UP000315995"/>
    </source>
</evidence>
<feature type="region of interest" description="Disordered" evidence="1">
    <location>
        <begin position="44"/>
        <end position="101"/>
    </location>
</feature>
<gene>
    <name evidence="2" type="ORF">FIV42_21615</name>
</gene>